<dbReference type="SUPFAM" id="SSF53223">
    <property type="entry name" value="Aminoacid dehydrogenase-like, N-terminal domain"/>
    <property type="match status" value="1"/>
</dbReference>
<dbReference type="Proteomes" id="UP000000442">
    <property type="component" value="Chromosome"/>
</dbReference>
<evidence type="ECO:0000256" key="2">
    <source>
        <dbReference type="ARBA" id="ARBA00023002"/>
    </source>
</evidence>
<sequence>MFSRVMKRIGIRGVYVPFKVDPGNIGQAMEAMRCLNIDGANIGNPFKESILPHLDVLSEGANIIKAVNTVVRTGSTLKGYNTNAIGFMDTLEKAGFDTAGRNALIFGAEGAAKAVVFILNWLRCERVQIAGRYKKNLDTLLATLEGEAVRLKDISTSPCTANILINASSASSPDEAPKFASIIERLEIKACELVVDLNYGHKNNFWKKLAQSRGIPFIDGLTPLAHAARRTLLLWTKIDVEAGEFIRALESDNREA</sequence>
<feature type="domain" description="Shikimate dehydrogenase substrate binding N-terminal" evidence="4">
    <location>
        <begin position="1"/>
        <end position="70"/>
    </location>
</feature>
<name>C0QKS6_DESAH</name>
<accession>C0QKS6</accession>
<dbReference type="GO" id="GO:0009423">
    <property type="term" value="P:chorismate biosynthetic process"/>
    <property type="evidence" value="ECO:0007669"/>
    <property type="project" value="TreeGrafter"/>
</dbReference>
<keyword evidence="6" id="KW-1185">Reference proteome</keyword>
<proteinExistence type="predicted"/>
<dbReference type="EMBL" id="CP001087">
    <property type="protein sequence ID" value="ACN16166.1"/>
    <property type="molecule type" value="Genomic_DNA"/>
</dbReference>
<dbReference type="Gene3D" id="3.40.50.720">
    <property type="entry name" value="NAD(P)-binding Rossmann-like Domain"/>
    <property type="match status" value="1"/>
</dbReference>
<dbReference type="InterPro" id="IPR013708">
    <property type="entry name" value="Shikimate_DH-bd_N"/>
</dbReference>
<dbReference type="EC" id="1.1.1.25" evidence="5"/>
<reference evidence="5 6" key="1">
    <citation type="journal article" date="2009" name="Environ. Microbiol.">
        <title>Genome sequence of Desulfobacterium autotrophicum HRM2, a marine sulfate reducer oxidizing organic carbon completely to carbon dioxide.</title>
        <authorList>
            <person name="Strittmatter A.W."/>
            <person name="Liesegang H."/>
            <person name="Rabus R."/>
            <person name="Decker I."/>
            <person name="Amann J."/>
            <person name="Andres S."/>
            <person name="Henne A."/>
            <person name="Fricke W.F."/>
            <person name="Martinez-Arias R."/>
            <person name="Bartels D."/>
            <person name="Goesmann A."/>
            <person name="Krause L."/>
            <person name="Puehler A."/>
            <person name="Klenk H.P."/>
            <person name="Richter M."/>
            <person name="Schuler M."/>
            <person name="Gloeckner F.O."/>
            <person name="Meyerdierks A."/>
            <person name="Gottschalk G."/>
            <person name="Amann R."/>
        </authorList>
    </citation>
    <scope>NUCLEOTIDE SEQUENCE [LARGE SCALE GENOMIC DNA]</scope>
    <source>
        <strain evidence="6">ATCC 43914 / DSM 3382 / HRM2</strain>
    </source>
</reference>
<evidence type="ECO:0000259" key="4">
    <source>
        <dbReference type="Pfam" id="PF08501"/>
    </source>
</evidence>
<dbReference type="GO" id="GO:0004764">
    <property type="term" value="F:shikimate 3-dehydrogenase (NADP+) activity"/>
    <property type="evidence" value="ECO:0007669"/>
    <property type="project" value="UniProtKB-EC"/>
</dbReference>
<organism evidence="5 6">
    <name type="scientific">Desulforapulum autotrophicum (strain ATCC 43914 / DSM 3382 / VKM B-1955 / HRM2)</name>
    <name type="common">Desulfobacterium autotrophicum</name>
    <dbReference type="NCBI Taxonomy" id="177437"/>
    <lineage>
        <taxon>Bacteria</taxon>
        <taxon>Pseudomonadati</taxon>
        <taxon>Thermodesulfobacteriota</taxon>
        <taxon>Desulfobacteria</taxon>
        <taxon>Desulfobacterales</taxon>
        <taxon>Desulfobacteraceae</taxon>
        <taxon>Desulforapulum</taxon>
    </lineage>
</organism>
<protein>
    <submittedName>
        <fullName evidence="5">AroE2</fullName>
        <ecNumber evidence="5">1.1.1.25</ecNumber>
    </submittedName>
</protein>
<keyword evidence="3" id="KW-0057">Aromatic amino acid biosynthesis</keyword>
<dbReference type="Gene3D" id="3.40.50.10860">
    <property type="entry name" value="Leucine Dehydrogenase, chain A, domain 1"/>
    <property type="match status" value="1"/>
</dbReference>
<dbReference type="InterPro" id="IPR036291">
    <property type="entry name" value="NAD(P)-bd_dom_sf"/>
</dbReference>
<dbReference type="InterPro" id="IPR022893">
    <property type="entry name" value="Shikimate_DH_fam"/>
</dbReference>
<dbReference type="GO" id="GO:0009073">
    <property type="term" value="P:aromatic amino acid family biosynthetic process"/>
    <property type="evidence" value="ECO:0007669"/>
    <property type="project" value="UniProtKB-KW"/>
</dbReference>
<dbReference type="AlphaFoldDB" id="C0QKS6"/>
<keyword evidence="2 5" id="KW-0560">Oxidoreductase</keyword>
<evidence type="ECO:0000256" key="3">
    <source>
        <dbReference type="ARBA" id="ARBA00023141"/>
    </source>
</evidence>
<evidence type="ECO:0000313" key="6">
    <source>
        <dbReference type="Proteomes" id="UP000000442"/>
    </source>
</evidence>
<dbReference type="KEGG" id="dat:HRM2_30830"/>
<comment type="pathway">
    <text evidence="1">Metabolic intermediate biosynthesis; chorismate biosynthesis; chorismate from D-erythrose 4-phosphate and phosphoenolpyruvate: step 4/7.</text>
</comment>
<dbReference type="SUPFAM" id="SSF51735">
    <property type="entry name" value="NAD(P)-binding Rossmann-fold domains"/>
    <property type="match status" value="1"/>
</dbReference>
<dbReference type="Pfam" id="PF08501">
    <property type="entry name" value="Shikimate_dh_N"/>
    <property type="match status" value="1"/>
</dbReference>
<dbReference type="GO" id="GO:0019632">
    <property type="term" value="P:shikimate metabolic process"/>
    <property type="evidence" value="ECO:0007669"/>
    <property type="project" value="TreeGrafter"/>
</dbReference>
<dbReference type="HOGENOM" id="CLU_044063_4_1_7"/>
<dbReference type="InterPro" id="IPR046346">
    <property type="entry name" value="Aminoacid_DH-like_N_sf"/>
</dbReference>
<dbReference type="STRING" id="177437.HRM2_30830"/>
<evidence type="ECO:0000256" key="1">
    <source>
        <dbReference type="ARBA" id="ARBA00004871"/>
    </source>
</evidence>
<dbReference type="PANTHER" id="PTHR21089">
    <property type="entry name" value="SHIKIMATE DEHYDROGENASE"/>
    <property type="match status" value="1"/>
</dbReference>
<keyword evidence="3" id="KW-0028">Amino-acid biosynthesis</keyword>
<gene>
    <name evidence="5" type="primary">aroE2</name>
    <name evidence="5" type="ordered locus">HRM2_30830</name>
</gene>
<dbReference type="eggNOG" id="COG0169">
    <property type="taxonomic scope" value="Bacteria"/>
</dbReference>
<evidence type="ECO:0000313" key="5">
    <source>
        <dbReference type="EMBL" id="ACN16166.1"/>
    </source>
</evidence>
<dbReference type="PANTHER" id="PTHR21089:SF1">
    <property type="entry name" value="BIFUNCTIONAL 3-DEHYDROQUINATE DEHYDRATASE_SHIKIMATE DEHYDROGENASE, CHLOROPLASTIC"/>
    <property type="match status" value="1"/>
</dbReference>